<proteinExistence type="predicted"/>
<evidence type="ECO:0000256" key="3">
    <source>
        <dbReference type="ARBA" id="ARBA00022692"/>
    </source>
</evidence>
<dbReference type="Pfam" id="PF02687">
    <property type="entry name" value="FtsX"/>
    <property type="match status" value="2"/>
</dbReference>
<dbReference type="InterPro" id="IPR025857">
    <property type="entry name" value="MacB_PCD"/>
</dbReference>
<feature type="transmembrane region" description="Helical" evidence="6">
    <location>
        <begin position="803"/>
        <end position="823"/>
    </location>
</feature>
<comment type="subcellular location">
    <subcellularLocation>
        <location evidence="1">Cell membrane</location>
        <topology evidence="1">Multi-pass membrane protein</topology>
    </subcellularLocation>
</comment>
<keyword evidence="5 6" id="KW-0472">Membrane</keyword>
<feature type="domain" description="ABC3 transporter permease C-terminal" evidence="7">
    <location>
        <begin position="754"/>
        <end position="866"/>
    </location>
</feature>
<dbReference type="InterPro" id="IPR050250">
    <property type="entry name" value="Macrolide_Exporter_MacB"/>
</dbReference>
<dbReference type="RefSeq" id="WP_313975265.1">
    <property type="nucleotide sequence ID" value="NZ_JASJOS010000001.1"/>
</dbReference>
<dbReference type="NCBIfam" id="NF038404">
    <property type="entry name" value="perm_prefix_2"/>
    <property type="match status" value="1"/>
</dbReference>
<dbReference type="Pfam" id="PF12704">
    <property type="entry name" value="MacB_PCD"/>
    <property type="match status" value="2"/>
</dbReference>
<keyword evidence="2" id="KW-1003">Cell membrane</keyword>
<evidence type="ECO:0000256" key="4">
    <source>
        <dbReference type="ARBA" id="ARBA00022989"/>
    </source>
</evidence>
<organism evidence="9 10">
    <name type="scientific">Xanthocytophaga flava</name>
    <dbReference type="NCBI Taxonomy" id="3048013"/>
    <lineage>
        <taxon>Bacteria</taxon>
        <taxon>Pseudomonadati</taxon>
        <taxon>Bacteroidota</taxon>
        <taxon>Cytophagia</taxon>
        <taxon>Cytophagales</taxon>
        <taxon>Rhodocytophagaceae</taxon>
        <taxon>Xanthocytophaga</taxon>
    </lineage>
</organism>
<dbReference type="Proteomes" id="UP001241110">
    <property type="component" value="Unassembled WGS sequence"/>
</dbReference>
<dbReference type="PANTHER" id="PTHR30572">
    <property type="entry name" value="MEMBRANE COMPONENT OF TRANSPORTER-RELATED"/>
    <property type="match status" value="1"/>
</dbReference>
<feature type="transmembrane region" description="Helical" evidence="6">
    <location>
        <begin position="362"/>
        <end position="383"/>
    </location>
</feature>
<comment type="caution">
    <text evidence="9">The sequence shown here is derived from an EMBL/GenBank/DDBJ whole genome shotgun (WGS) entry which is preliminary data.</text>
</comment>
<dbReference type="PANTHER" id="PTHR30572:SF18">
    <property type="entry name" value="ABC-TYPE MACROLIDE FAMILY EXPORT SYSTEM PERMEASE COMPONENT 2"/>
    <property type="match status" value="1"/>
</dbReference>
<accession>A0AAE3QH22</accession>
<feature type="transmembrane region" description="Helical" evidence="6">
    <location>
        <begin position="99"/>
        <end position="120"/>
    </location>
</feature>
<evidence type="ECO:0000259" key="7">
    <source>
        <dbReference type="Pfam" id="PF02687"/>
    </source>
</evidence>
<gene>
    <name evidence="9" type="ORF">QNI16_02050</name>
</gene>
<feature type="domain" description="MacB-like periplasmic core" evidence="8">
    <location>
        <begin position="511"/>
        <end position="717"/>
    </location>
</feature>
<dbReference type="InterPro" id="IPR003838">
    <property type="entry name" value="ABC3_permease_C"/>
</dbReference>
<keyword evidence="4 6" id="KW-1133">Transmembrane helix</keyword>
<reference evidence="9" key="1">
    <citation type="submission" date="2023-05" db="EMBL/GenBank/DDBJ databases">
        <authorList>
            <person name="Zhang X."/>
        </authorList>
    </citation>
    <scope>NUCLEOTIDE SEQUENCE</scope>
    <source>
        <strain evidence="9">YF14B1</strain>
    </source>
</reference>
<evidence type="ECO:0000313" key="10">
    <source>
        <dbReference type="Proteomes" id="UP001241110"/>
    </source>
</evidence>
<evidence type="ECO:0000256" key="5">
    <source>
        <dbReference type="ARBA" id="ARBA00023136"/>
    </source>
</evidence>
<evidence type="ECO:0000256" key="1">
    <source>
        <dbReference type="ARBA" id="ARBA00004651"/>
    </source>
</evidence>
<dbReference type="EMBL" id="JASJOS010000001">
    <property type="protein sequence ID" value="MDJ1479247.1"/>
    <property type="molecule type" value="Genomic_DNA"/>
</dbReference>
<feature type="domain" description="MacB-like periplasmic core" evidence="8">
    <location>
        <begin position="98"/>
        <end position="318"/>
    </location>
</feature>
<dbReference type="GO" id="GO:0005886">
    <property type="term" value="C:plasma membrane"/>
    <property type="evidence" value="ECO:0007669"/>
    <property type="project" value="UniProtKB-SubCell"/>
</dbReference>
<sequence length="874" mass="98939">METPLPPRWATRLLHFFCTDHLIEEMEGDLEELFLQRVKLLGEKKARIQYIMDVLSLIRPVVLKKTKNEYSQSTFSSTMLRNYLTIAFRNLTRNKGYSFINIAGLAAGMAVAMLIGLWIYDELSFNQNYKNYDRIARVMENRNYDGEIGTLWSASPPLGDALRSQYSSNFKHILMASNPTRVILSTESTKLIQNGYYFEPGVAEMLSLTMLYGTREGLNEPHSVLLSESMAKAFFGDINPVGKLMKIENTLDVKVTGVYKDLPRNSDFNDMAFIAPWSLYVSSRKWIQKDAWWQNGFQAYVQVADHVNMTDVSKKIRDIKLKHCDKEEALAKPELFLFPMSQWRLYSEFKNGVSTGGRIQFVWIYAMIGIFVLVLACINFMNLSTARSEKRAKEVGVRKAIGSLQHQLISQFFSESLLVVAFSFALCILLVQLVLPFFNDIADKNVSIAWNNSLFWLVSIAFCLFTGLLAGSYPALYLSSFQPVNVLKGTFVAGRFSAIPRKVLVVGQFTVSIALIISTIIIFQQVQFSKDRPVGYSRDGLIMIETPTPDIHKHLDAIRYELKKAATIVELSESLNPMTGISFTSNGYEWTGKETEQQASFATVYVDHEFGQTVGWQFKAGRDFSRKFATDSMGVVLNKTAADFMGLKDPIGKTIRQTAFGQTSIYHIVGVINDMIMESPYEPVKKTIYKINNGKGNFINVRINPAQSTRDALQTIETVLKKYDPDTPFAYKFVSNEYAQKFGEEERMGKLITFFSVLAIFISCLGLSGLASYIAEQRTKEIGIRKVLGASIFNLWALLSKDFVYLVLTAFIIATPIAWYFLNGWLQSYTYRTEISWWIFAVTGLGALVITLLTVSFQSIKAALLNPVKSLRNE</sequence>
<dbReference type="AlphaFoldDB" id="A0AAE3QH22"/>
<evidence type="ECO:0000256" key="6">
    <source>
        <dbReference type="SAM" id="Phobius"/>
    </source>
</evidence>
<evidence type="ECO:0000313" key="9">
    <source>
        <dbReference type="EMBL" id="MDJ1479247.1"/>
    </source>
</evidence>
<feature type="transmembrane region" description="Helical" evidence="6">
    <location>
        <begin position="835"/>
        <end position="855"/>
    </location>
</feature>
<feature type="domain" description="ABC3 transporter permease C-terminal" evidence="7">
    <location>
        <begin position="367"/>
        <end position="483"/>
    </location>
</feature>
<evidence type="ECO:0000256" key="2">
    <source>
        <dbReference type="ARBA" id="ARBA00022475"/>
    </source>
</evidence>
<feature type="transmembrane region" description="Helical" evidence="6">
    <location>
        <begin position="455"/>
        <end position="478"/>
    </location>
</feature>
<protein>
    <submittedName>
        <fullName evidence="9">ABC transporter permease</fullName>
    </submittedName>
</protein>
<feature type="transmembrane region" description="Helical" evidence="6">
    <location>
        <begin position="503"/>
        <end position="523"/>
    </location>
</feature>
<name>A0AAE3QH22_9BACT</name>
<feature type="transmembrane region" description="Helical" evidence="6">
    <location>
        <begin position="417"/>
        <end position="435"/>
    </location>
</feature>
<feature type="transmembrane region" description="Helical" evidence="6">
    <location>
        <begin position="751"/>
        <end position="775"/>
    </location>
</feature>
<keyword evidence="3 6" id="KW-0812">Transmembrane</keyword>
<dbReference type="GO" id="GO:0022857">
    <property type="term" value="F:transmembrane transporter activity"/>
    <property type="evidence" value="ECO:0007669"/>
    <property type="project" value="TreeGrafter"/>
</dbReference>
<dbReference type="InterPro" id="IPR047699">
    <property type="entry name" value="Permease_put_prefix"/>
</dbReference>
<evidence type="ECO:0000259" key="8">
    <source>
        <dbReference type="Pfam" id="PF12704"/>
    </source>
</evidence>